<dbReference type="EMBL" id="SJPI01000001">
    <property type="protein sequence ID" value="TWT53649.1"/>
    <property type="molecule type" value="Genomic_DNA"/>
</dbReference>
<organism evidence="1 2">
    <name type="scientific">Rubripirellula amarantea</name>
    <dbReference type="NCBI Taxonomy" id="2527999"/>
    <lineage>
        <taxon>Bacteria</taxon>
        <taxon>Pseudomonadati</taxon>
        <taxon>Planctomycetota</taxon>
        <taxon>Planctomycetia</taxon>
        <taxon>Pirellulales</taxon>
        <taxon>Pirellulaceae</taxon>
        <taxon>Rubripirellula</taxon>
    </lineage>
</organism>
<name>A0A5C5WTY0_9BACT</name>
<reference evidence="1 2" key="1">
    <citation type="submission" date="2019-02" db="EMBL/GenBank/DDBJ databases">
        <title>Deep-cultivation of Planctomycetes and their phenomic and genomic characterization uncovers novel biology.</title>
        <authorList>
            <person name="Wiegand S."/>
            <person name="Jogler M."/>
            <person name="Boedeker C."/>
            <person name="Pinto D."/>
            <person name="Vollmers J."/>
            <person name="Rivas-Marin E."/>
            <person name="Kohn T."/>
            <person name="Peeters S.H."/>
            <person name="Heuer A."/>
            <person name="Rast P."/>
            <person name="Oberbeckmann S."/>
            <person name="Bunk B."/>
            <person name="Jeske O."/>
            <person name="Meyerdierks A."/>
            <person name="Storesund J.E."/>
            <person name="Kallscheuer N."/>
            <person name="Luecker S."/>
            <person name="Lage O.M."/>
            <person name="Pohl T."/>
            <person name="Merkel B.J."/>
            <person name="Hornburger P."/>
            <person name="Mueller R.-W."/>
            <person name="Bruemmer F."/>
            <person name="Labrenz M."/>
            <person name="Spormann A.M."/>
            <person name="Op Den Camp H."/>
            <person name="Overmann J."/>
            <person name="Amann R."/>
            <person name="Jetten M.S.M."/>
            <person name="Mascher T."/>
            <person name="Medema M.H."/>
            <person name="Devos D.P."/>
            <person name="Kaster A.-K."/>
            <person name="Ovreas L."/>
            <person name="Rohde M."/>
            <person name="Galperin M.Y."/>
            <person name="Jogler C."/>
        </authorList>
    </citation>
    <scope>NUCLEOTIDE SEQUENCE [LARGE SCALE GENOMIC DNA]</scope>
    <source>
        <strain evidence="1 2">Pla22</strain>
    </source>
</reference>
<sequence>MHAIIVKNCPSWLVRLYGRREKLQSPIRVFGFAKFAQRIIAILAGNKTTPQLPRKLPIAITFELSLEINMLPALSKPDGLASPVIKPVRPVNPAISVR</sequence>
<evidence type="ECO:0000313" key="2">
    <source>
        <dbReference type="Proteomes" id="UP000316598"/>
    </source>
</evidence>
<dbReference type="AlphaFoldDB" id="A0A5C5WTY0"/>
<protein>
    <submittedName>
        <fullName evidence="1">Uncharacterized protein</fullName>
    </submittedName>
</protein>
<keyword evidence="2" id="KW-1185">Reference proteome</keyword>
<proteinExistence type="predicted"/>
<dbReference type="Proteomes" id="UP000316598">
    <property type="component" value="Unassembled WGS sequence"/>
</dbReference>
<gene>
    <name evidence="1" type="ORF">Pla22_12790</name>
</gene>
<evidence type="ECO:0000313" key="1">
    <source>
        <dbReference type="EMBL" id="TWT53649.1"/>
    </source>
</evidence>
<accession>A0A5C5WTY0</accession>
<comment type="caution">
    <text evidence="1">The sequence shown here is derived from an EMBL/GenBank/DDBJ whole genome shotgun (WGS) entry which is preliminary data.</text>
</comment>